<sequence>MSTDPRRVLVERFGVQGLRRLNWPDAAGLGASVVGVSVVADTGVPVQVGRYFSAPDAESQAGAGPEPEPGAESPAPLTAQGRPVLGYDGPVELYVTEAGGVRGGFRGFDLPEMPVNSSVDRFLLSLTALDRAVPLIAGAESQGEGLEVYRDLRAELTALDEDAFADREGWWPRVLDDLRHPLNVRSSAAFGYRDADGAEQILVGTSGPGLPHAEEIVWDRLAAAGVPAEAVTSVFTELQACFMPGHWCALWMAAQFPQARFTHRFDYGRDAESREAGVKALMIHILEQD</sequence>
<dbReference type="Proteomes" id="UP000657385">
    <property type="component" value="Unassembled WGS sequence"/>
</dbReference>
<dbReference type="InterPro" id="IPR032722">
    <property type="entry name" value="Deaminase_XOO_2897"/>
</dbReference>
<evidence type="ECO:0000313" key="3">
    <source>
        <dbReference type="Proteomes" id="UP000657385"/>
    </source>
</evidence>
<comment type="caution">
    <text evidence="2">The sequence shown here is derived from an EMBL/GenBank/DDBJ whole genome shotgun (WGS) entry which is preliminary data.</text>
</comment>
<feature type="compositionally biased region" description="Low complexity" evidence="1">
    <location>
        <begin position="57"/>
        <end position="76"/>
    </location>
</feature>
<proteinExistence type="predicted"/>
<dbReference type="EMBL" id="JADPRT010000014">
    <property type="protein sequence ID" value="MBF9071975.1"/>
    <property type="molecule type" value="Genomic_DNA"/>
</dbReference>
<gene>
    <name evidence="2" type="ORF">I2501_28520</name>
</gene>
<evidence type="ECO:0000313" key="2">
    <source>
        <dbReference type="EMBL" id="MBF9071975.1"/>
    </source>
</evidence>
<feature type="region of interest" description="Disordered" evidence="1">
    <location>
        <begin position="55"/>
        <end position="82"/>
    </location>
</feature>
<dbReference type="Pfam" id="PF14435">
    <property type="entry name" value="SUKH-4"/>
    <property type="match status" value="1"/>
</dbReference>
<dbReference type="RefSeq" id="WP_196197149.1">
    <property type="nucleotide sequence ID" value="NZ_JADPRT010000014.1"/>
</dbReference>
<dbReference type="Pfam" id="PF14440">
    <property type="entry name" value="XOO_2897-deam"/>
    <property type="match status" value="1"/>
</dbReference>
<dbReference type="InterPro" id="IPR025851">
    <property type="entry name" value="SUKH-4"/>
</dbReference>
<organism evidence="2 3">
    <name type="scientific">Streptacidiphilus fuscans</name>
    <dbReference type="NCBI Taxonomy" id="2789292"/>
    <lineage>
        <taxon>Bacteria</taxon>
        <taxon>Bacillati</taxon>
        <taxon>Actinomycetota</taxon>
        <taxon>Actinomycetes</taxon>
        <taxon>Kitasatosporales</taxon>
        <taxon>Streptomycetaceae</taxon>
        <taxon>Streptacidiphilus</taxon>
    </lineage>
</organism>
<protein>
    <submittedName>
        <fullName evidence="2">SUKH-4 family immunity protein</fullName>
    </submittedName>
</protein>
<accession>A0A931FH48</accession>
<name>A0A931FH48_9ACTN</name>
<reference evidence="2" key="1">
    <citation type="submission" date="2020-11" db="EMBL/GenBank/DDBJ databases">
        <title>Isolation and identification of active actinomycetes.</title>
        <authorList>
            <person name="Yu B."/>
        </authorList>
    </citation>
    <scope>NUCLEOTIDE SEQUENCE</scope>
    <source>
        <strain evidence="2">NEAU-YB345</strain>
    </source>
</reference>
<keyword evidence="3" id="KW-1185">Reference proteome</keyword>
<dbReference type="AlphaFoldDB" id="A0A931FH48"/>
<evidence type="ECO:0000256" key="1">
    <source>
        <dbReference type="SAM" id="MobiDB-lite"/>
    </source>
</evidence>